<organism evidence="5 6">
    <name type="scientific">Batrachochytrium dendrobatidis (strain JEL423)</name>
    <dbReference type="NCBI Taxonomy" id="403673"/>
    <lineage>
        <taxon>Eukaryota</taxon>
        <taxon>Fungi</taxon>
        <taxon>Fungi incertae sedis</taxon>
        <taxon>Chytridiomycota</taxon>
        <taxon>Chytridiomycota incertae sedis</taxon>
        <taxon>Chytridiomycetes</taxon>
        <taxon>Rhizophydiales</taxon>
        <taxon>Rhizophydiales incertae sedis</taxon>
        <taxon>Batrachochytrium</taxon>
    </lineage>
</organism>
<proteinExistence type="predicted"/>
<sequence>MGLSREQTLDRLCRFLNSVRGTDKALMLVQYSSKIIIWHLKNQNAKSPLAVRVSNFAGPVSDFRVLLRYYGLIPLFQWIILSEKNPSPSSVIQTLTRLQNLANVIYYPLEHVYWLALHQVIPMSEKTRDKIGMWSCRFWAAYVLLYFYQLFEEKRMLDMRRHNLKMITSASRVNTATESKVTQLDADKIKAERLAIREESKALAINTLINAAYFPLTIHWSLETSSFPDIGVGIFGTVAAVAQIYTAWKSA</sequence>
<keyword evidence="3" id="KW-0576">Peroxisome</keyword>
<evidence type="ECO:0000313" key="5">
    <source>
        <dbReference type="EMBL" id="OAJ39908.1"/>
    </source>
</evidence>
<protein>
    <recommendedName>
        <fullName evidence="7">Peroxisomal biogenesis factor 11</fullName>
    </recommendedName>
</protein>
<dbReference type="PANTHER" id="PTHR12652:SF25">
    <property type="entry name" value="MICROBODY (PEROXISOME) PROLIFERATION PROTEIN PEROXIN 11C (EUROFUNG)"/>
    <property type="match status" value="1"/>
</dbReference>
<evidence type="ECO:0000313" key="6">
    <source>
        <dbReference type="Proteomes" id="UP000077115"/>
    </source>
</evidence>
<dbReference type="OrthoDB" id="10005898at2759"/>
<dbReference type="STRING" id="403673.A0A177WIG5"/>
<keyword evidence="1" id="KW-0962">Peroxisome biogenesis</keyword>
<comment type="subcellular location">
    <subcellularLocation>
        <location evidence="4">Peroxisome membrane</location>
    </subcellularLocation>
</comment>
<gene>
    <name evidence="5" type="ORF">BDEG_23705</name>
</gene>
<dbReference type="Proteomes" id="UP000077115">
    <property type="component" value="Unassembled WGS sequence"/>
</dbReference>
<keyword evidence="2" id="KW-0472">Membrane</keyword>
<dbReference type="GO" id="GO:0016559">
    <property type="term" value="P:peroxisome fission"/>
    <property type="evidence" value="ECO:0007669"/>
    <property type="project" value="InterPro"/>
</dbReference>
<dbReference type="GO" id="GO:0005778">
    <property type="term" value="C:peroxisomal membrane"/>
    <property type="evidence" value="ECO:0007669"/>
    <property type="project" value="UniProtKB-SubCell"/>
</dbReference>
<dbReference type="PANTHER" id="PTHR12652">
    <property type="entry name" value="PEROXISOMAL BIOGENESIS FACTOR 11"/>
    <property type="match status" value="1"/>
</dbReference>
<evidence type="ECO:0000256" key="3">
    <source>
        <dbReference type="ARBA" id="ARBA00023140"/>
    </source>
</evidence>
<evidence type="ECO:0000256" key="4">
    <source>
        <dbReference type="ARBA" id="ARBA00046271"/>
    </source>
</evidence>
<reference evidence="5 6" key="1">
    <citation type="submission" date="2006-10" db="EMBL/GenBank/DDBJ databases">
        <title>The Genome Sequence of Batrachochytrium dendrobatidis JEL423.</title>
        <authorList>
            <consortium name="The Broad Institute Genome Sequencing Platform"/>
            <person name="Birren B."/>
            <person name="Lander E."/>
            <person name="Galagan J."/>
            <person name="Cuomo C."/>
            <person name="Devon K."/>
            <person name="Jaffe D."/>
            <person name="Butler J."/>
            <person name="Alvarez P."/>
            <person name="Gnerre S."/>
            <person name="Grabherr M."/>
            <person name="Kleber M."/>
            <person name="Mauceli E."/>
            <person name="Brockman W."/>
            <person name="Young S."/>
            <person name="LaButti K."/>
            <person name="Sykes S."/>
            <person name="DeCaprio D."/>
            <person name="Crawford M."/>
            <person name="Koehrsen M."/>
            <person name="Engels R."/>
            <person name="Montgomery P."/>
            <person name="Pearson M."/>
            <person name="Howarth C."/>
            <person name="Larson L."/>
            <person name="White J."/>
            <person name="O'Leary S."/>
            <person name="Kodira C."/>
            <person name="Zeng Q."/>
            <person name="Yandava C."/>
            <person name="Alvarado L."/>
            <person name="Longcore J."/>
            <person name="James T."/>
        </authorList>
    </citation>
    <scope>NUCLEOTIDE SEQUENCE [LARGE SCALE GENOMIC DNA]</scope>
    <source>
        <strain evidence="5 6">JEL423</strain>
    </source>
</reference>
<dbReference type="InterPro" id="IPR008733">
    <property type="entry name" value="PEX11"/>
</dbReference>
<dbReference type="EMBL" id="DS022303">
    <property type="protein sequence ID" value="OAJ39908.1"/>
    <property type="molecule type" value="Genomic_DNA"/>
</dbReference>
<evidence type="ECO:0000256" key="1">
    <source>
        <dbReference type="ARBA" id="ARBA00022593"/>
    </source>
</evidence>
<dbReference type="eggNOG" id="ENOG502S0FG">
    <property type="taxonomic scope" value="Eukaryota"/>
</dbReference>
<evidence type="ECO:0000256" key="2">
    <source>
        <dbReference type="ARBA" id="ARBA00023136"/>
    </source>
</evidence>
<dbReference type="VEuPathDB" id="FungiDB:BDEG_23705"/>
<accession>A0A177WIG5</accession>
<dbReference type="AlphaFoldDB" id="A0A177WIG5"/>
<reference evidence="5 6" key="2">
    <citation type="submission" date="2016-05" db="EMBL/GenBank/DDBJ databases">
        <title>Lineage-specific infection strategies underlie the spectrum of fungal disease in amphibians.</title>
        <authorList>
            <person name="Cuomo C.A."/>
            <person name="Farrer R.A."/>
            <person name="James T."/>
            <person name="Longcore J."/>
            <person name="Birren B."/>
        </authorList>
    </citation>
    <scope>NUCLEOTIDE SEQUENCE [LARGE SCALE GENOMIC DNA]</scope>
    <source>
        <strain evidence="5 6">JEL423</strain>
    </source>
</reference>
<dbReference type="Pfam" id="PF05648">
    <property type="entry name" value="PEX11"/>
    <property type="match status" value="1"/>
</dbReference>
<evidence type="ECO:0008006" key="7">
    <source>
        <dbReference type="Google" id="ProtNLM"/>
    </source>
</evidence>
<name>A0A177WIG5_BATDL</name>